<sequence length="86" mass="9760">MSRNNKKKKIRSTHSTKELFCEGREDTKSVAHKVSLVIAAGAYKINEAFSLKGMKENESKKVCFTEKHDQKEKNDTIVTTNATENK</sequence>
<evidence type="ECO:0000313" key="2">
    <source>
        <dbReference type="Proteomes" id="UP000015354"/>
    </source>
</evidence>
<dbReference type="Proteomes" id="UP000015354">
    <property type="component" value="Unassembled WGS sequence"/>
</dbReference>
<keyword evidence="2" id="KW-1185">Reference proteome</keyword>
<organism evidence="1 2">
    <name type="scientific">Strigomonas culicis</name>
    <dbReference type="NCBI Taxonomy" id="28005"/>
    <lineage>
        <taxon>Eukaryota</taxon>
        <taxon>Discoba</taxon>
        <taxon>Euglenozoa</taxon>
        <taxon>Kinetoplastea</taxon>
        <taxon>Metakinetoplastina</taxon>
        <taxon>Trypanosomatida</taxon>
        <taxon>Trypanosomatidae</taxon>
        <taxon>Strigomonadinae</taxon>
        <taxon>Strigomonas</taxon>
    </lineage>
</organism>
<reference evidence="1 2" key="1">
    <citation type="journal article" date="2013" name="PLoS ONE">
        <title>Predicting the Proteins of Angomonas deanei, Strigomonas culicis and Their Respective Endosymbionts Reveals New Aspects of the Trypanosomatidae Family.</title>
        <authorList>
            <person name="Motta M.C."/>
            <person name="Martins A.C."/>
            <person name="de Souza S.S."/>
            <person name="Catta-Preta C.M."/>
            <person name="Silva R."/>
            <person name="Klein C.C."/>
            <person name="de Almeida L.G."/>
            <person name="de Lima Cunha O."/>
            <person name="Ciapina L.P."/>
            <person name="Brocchi M."/>
            <person name="Colabardini A.C."/>
            <person name="de Araujo Lima B."/>
            <person name="Machado C.R."/>
            <person name="de Almeida Soares C.M."/>
            <person name="Probst C.M."/>
            <person name="de Menezes C.B."/>
            <person name="Thompson C.E."/>
            <person name="Bartholomeu D.C."/>
            <person name="Gradia D.F."/>
            <person name="Pavoni D.P."/>
            <person name="Grisard E.C."/>
            <person name="Fantinatti-Garboggini F."/>
            <person name="Marchini F.K."/>
            <person name="Rodrigues-Luiz G.F."/>
            <person name="Wagner G."/>
            <person name="Goldman G.H."/>
            <person name="Fietto J.L."/>
            <person name="Elias M.C."/>
            <person name="Goldman M.H."/>
            <person name="Sagot M.F."/>
            <person name="Pereira M."/>
            <person name="Stoco P.H."/>
            <person name="de Mendonca-Neto R.P."/>
            <person name="Teixeira S.M."/>
            <person name="Maciel T.E."/>
            <person name="de Oliveira Mendes T.A."/>
            <person name="Urmenyi T.P."/>
            <person name="de Souza W."/>
            <person name="Schenkman S."/>
            <person name="de Vasconcelos A.T."/>
        </authorList>
    </citation>
    <scope>NUCLEOTIDE SEQUENCE [LARGE SCALE GENOMIC DNA]</scope>
</reference>
<protein>
    <submittedName>
        <fullName evidence="1">Uncharacterized protein</fullName>
    </submittedName>
</protein>
<evidence type="ECO:0000313" key="1">
    <source>
        <dbReference type="EMBL" id="EPY17042.1"/>
    </source>
</evidence>
<proteinExistence type="predicted"/>
<name>S9TG63_9TRYP</name>
<comment type="caution">
    <text evidence="1">The sequence shown here is derived from an EMBL/GenBank/DDBJ whole genome shotgun (WGS) entry which is preliminary data.</text>
</comment>
<gene>
    <name evidence="1" type="ORF">STCU_10850</name>
</gene>
<dbReference type="AlphaFoldDB" id="S9TG63"/>
<dbReference type="EMBL" id="ATMH01010715">
    <property type="protein sequence ID" value="EPY17042.1"/>
    <property type="molecule type" value="Genomic_DNA"/>
</dbReference>
<accession>S9TG63</accession>